<proteinExistence type="predicted"/>
<sequence>MEVKSKELFNSRAVPYKDGWLVTTDLTGFGEIHAFAETKEEIDFMARQNICSFTDLAPQDFSVNITYP</sequence>
<accession>A0A6J6S3P3</accession>
<reference evidence="1" key="1">
    <citation type="submission" date="2020-05" db="EMBL/GenBank/DDBJ databases">
        <authorList>
            <person name="Chiriac C."/>
            <person name="Salcher M."/>
            <person name="Ghai R."/>
            <person name="Kavagutti S V."/>
        </authorList>
    </citation>
    <scope>NUCLEOTIDE SEQUENCE</scope>
</reference>
<gene>
    <name evidence="1" type="ORF">UFOPK2689_01074</name>
</gene>
<organism evidence="1">
    <name type="scientific">freshwater metagenome</name>
    <dbReference type="NCBI Taxonomy" id="449393"/>
    <lineage>
        <taxon>unclassified sequences</taxon>
        <taxon>metagenomes</taxon>
        <taxon>ecological metagenomes</taxon>
    </lineage>
</organism>
<protein>
    <submittedName>
        <fullName evidence="1">Unannotated protein</fullName>
    </submittedName>
</protein>
<dbReference type="EMBL" id="CAEZYL010000085">
    <property type="protein sequence ID" value="CAB4729207.1"/>
    <property type="molecule type" value="Genomic_DNA"/>
</dbReference>
<evidence type="ECO:0000313" key="1">
    <source>
        <dbReference type="EMBL" id="CAB4729207.1"/>
    </source>
</evidence>
<name>A0A6J6S3P3_9ZZZZ</name>
<dbReference type="AlphaFoldDB" id="A0A6J6S3P3"/>